<protein>
    <recommendedName>
        <fullName evidence="1">Probable beta-carotene 15,15'-dioxygenase</fullName>
        <ecNumber evidence="1">1.13.11.63</ecNumber>
    </recommendedName>
</protein>
<feature type="binding site" evidence="1">
    <location>
        <position position="193"/>
    </location>
    <ligand>
        <name>Fe cation</name>
        <dbReference type="ChEBI" id="CHEBI:24875"/>
    </ligand>
</feature>
<dbReference type="NCBIfam" id="TIGR03753">
    <property type="entry name" value="blh_monoox"/>
    <property type="match status" value="1"/>
</dbReference>
<name>A0YD14_9GAMM</name>
<dbReference type="GO" id="GO:0005506">
    <property type="term" value="F:iron ion binding"/>
    <property type="evidence" value="ECO:0007669"/>
    <property type="project" value="UniProtKB-UniRule"/>
</dbReference>
<feature type="transmembrane region" description="Helical" evidence="1">
    <location>
        <begin position="215"/>
        <end position="236"/>
    </location>
</feature>
<comment type="cofactor">
    <cofactor evidence="1">
        <name>Fe(2+)</name>
        <dbReference type="ChEBI" id="CHEBI:29033"/>
    </cofactor>
</comment>
<keyword evidence="3" id="KW-1185">Reference proteome</keyword>
<dbReference type="EC" id="1.13.11.63" evidence="1"/>
<feature type="transmembrane region" description="Helical" evidence="1">
    <location>
        <begin position="170"/>
        <end position="194"/>
    </location>
</feature>
<evidence type="ECO:0000313" key="2">
    <source>
        <dbReference type="EMBL" id="EAW31117.1"/>
    </source>
</evidence>
<keyword evidence="1" id="KW-0479">Metal-binding</keyword>
<feature type="transmembrane region" description="Helical" evidence="1">
    <location>
        <begin position="242"/>
        <end position="263"/>
    </location>
</feature>
<feature type="transmembrane region" description="Helical" evidence="1">
    <location>
        <begin position="99"/>
        <end position="126"/>
    </location>
</feature>
<evidence type="ECO:0000313" key="3">
    <source>
        <dbReference type="Proteomes" id="UP000004931"/>
    </source>
</evidence>
<dbReference type="OrthoDB" id="8779153at2"/>
<dbReference type="HAMAP" id="MF_02093">
    <property type="entry name" value="Beta_carotene_diox"/>
    <property type="match status" value="1"/>
</dbReference>
<feature type="binding site" evidence="1">
    <location>
        <position position="75"/>
    </location>
    <ligand>
        <name>Fe cation</name>
        <dbReference type="ChEBI" id="CHEBI:24875"/>
    </ligand>
</feature>
<keyword evidence="1" id="KW-0560">Oxidoreductase</keyword>
<feature type="transmembrane region" description="Helical" evidence="1">
    <location>
        <begin position="138"/>
        <end position="158"/>
    </location>
</feature>
<feature type="transmembrane region" description="Helical" evidence="1">
    <location>
        <begin position="37"/>
        <end position="57"/>
    </location>
</feature>
<keyword evidence="1" id="KW-0812">Transmembrane</keyword>
<evidence type="ECO:0000256" key="1">
    <source>
        <dbReference type="HAMAP-Rule" id="MF_02093"/>
    </source>
</evidence>
<sequence length="276" mass="29967">MTSWDIAAIAAVLLVGVPHGGFDGAVARRLGWSKGIGGWLGFHLGYLALAAGVVWLWVQWPVVSLAIFLAISALHFGHSDIADVPAPTTGSPSNRWLPLIAHGGLVSIAIPSLQPLAVQPIFALLVGDEGAVMLLQAIRTLFLPWLLSFAGYAIYAVINPVWRKSLNSLIILLIVVFLMPPLISFALYFCLWHSRGHTLRTWHRISAGSERRRSAIEAIIYSVMAWTAALVFFLYAEASLSASLLQLTFIGLAALTVPHMLLVDLADKLNPQRPLP</sequence>
<dbReference type="EMBL" id="AAVT01000004">
    <property type="protein sequence ID" value="EAW31117.1"/>
    <property type="molecule type" value="Genomic_DNA"/>
</dbReference>
<dbReference type="AlphaFoldDB" id="A0YD14"/>
<comment type="subcellular location">
    <subcellularLocation>
        <location evidence="1">Cell membrane</location>
        <topology evidence="1">Multi-pass membrane protein</topology>
    </subcellularLocation>
</comment>
<dbReference type="GO" id="GO:0016121">
    <property type="term" value="P:carotene catabolic process"/>
    <property type="evidence" value="ECO:0007669"/>
    <property type="project" value="UniProtKB-UniRule"/>
</dbReference>
<dbReference type="eggNOG" id="ENOG5032YMP">
    <property type="taxonomic scope" value="Bacteria"/>
</dbReference>
<dbReference type="STRING" id="247633.GP2143_03313"/>
<keyword evidence="1" id="KW-1133">Transmembrane helix</keyword>
<proteinExistence type="inferred from homology"/>
<dbReference type="GO" id="GO:0010436">
    <property type="term" value="F:carotenoid dioxygenase activity"/>
    <property type="evidence" value="ECO:0007669"/>
    <property type="project" value="UniProtKB-UniRule"/>
</dbReference>
<feature type="binding site" evidence="1">
    <location>
        <position position="19"/>
    </location>
    <ligand>
        <name>Fe cation</name>
        <dbReference type="ChEBI" id="CHEBI:24875"/>
    </ligand>
</feature>
<feature type="binding site" evidence="1">
    <location>
        <position position="197"/>
    </location>
    <ligand>
        <name>Fe cation</name>
        <dbReference type="ChEBI" id="CHEBI:24875"/>
    </ligand>
</feature>
<comment type="catalytic activity">
    <reaction evidence="1">
        <text>all-trans-beta-carotene + O2 = 2 all-trans-retinal</text>
        <dbReference type="Rhea" id="RHEA:32887"/>
        <dbReference type="ChEBI" id="CHEBI:15379"/>
        <dbReference type="ChEBI" id="CHEBI:17579"/>
        <dbReference type="ChEBI" id="CHEBI:17898"/>
        <dbReference type="EC" id="1.13.11.63"/>
    </reaction>
</comment>
<dbReference type="GO" id="GO:0005886">
    <property type="term" value="C:plasma membrane"/>
    <property type="evidence" value="ECO:0007669"/>
    <property type="project" value="UniProtKB-SubCell"/>
</dbReference>
<comment type="caution">
    <text evidence="2">The sequence shown here is derived from an EMBL/GenBank/DDBJ whole genome shotgun (WGS) entry which is preliminary data.</text>
</comment>
<comment type="similarity">
    <text evidence="1">Belongs to the Brp/Blh beta-carotene diooxygenase family.</text>
</comment>
<gene>
    <name evidence="2" type="ORF">GP2143_03313</name>
</gene>
<dbReference type="Proteomes" id="UP000004931">
    <property type="component" value="Unassembled WGS sequence"/>
</dbReference>
<organism evidence="2 3">
    <name type="scientific">marine gamma proteobacterium HTCC2143</name>
    <dbReference type="NCBI Taxonomy" id="247633"/>
    <lineage>
        <taxon>Bacteria</taxon>
        <taxon>Pseudomonadati</taxon>
        <taxon>Pseudomonadota</taxon>
        <taxon>Gammaproteobacteria</taxon>
        <taxon>Cellvibrionales</taxon>
        <taxon>Spongiibacteraceae</taxon>
        <taxon>BD1-7 clade</taxon>
    </lineage>
</organism>
<keyword evidence="1" id="KW-0223">Dioxygenase</keyword>
<reference evidence="2 3" key="1">
    <citation type="journal article" date="2010" name="J. Bacteriol.">
        <title>Genome sequence of the oligotrophic marine Gammaproteobacterium HTCC2143, isolated from the Oregon Coast.</title>
        <authorList>
            <person name="Oh H.M."/>
            <person name="Kang I."/>
            <person name="Ferriera S."/>
            <person name="Giovannoni S.J."/>
            <person name="Cho J.C."/>
        </authorList>
    </citation>
    <scope>NUCLEOTIDE SEQUENCE [LARGE SCALE GENOMIC DNA]</scope>
    <source>
        <strain evidence="2 3">HTCC2143</strain>
    </source>
</reference>
<keyword evidence="1" id="KW-0408">Iron</keyword>
<keyword evidence="1" id="KW-1003">Cell membrane</keyword>
<dbReference type="GO" id="GO:0003834">
    <property type="term" value="F:beta-carotene 15,15'-dioxygenase activity"/>
    <property type="evidence" value="ECO:0007669"/>
    <property type="project" value="UniProtKB-EC"/>
</dbReference>
<dbReference type="InterPro" id="IPR022270">
    <property type="entry name" value="Blh_diox"/>
</dbReference>
<keyword evidence="1" id="KW-0472">Membrane</keyword>
<feature type="transmembrane region" description="Helical" evidence="1">
    <location>
        <begin position="62"/>
        <end position="79"/>
    </location>
</feature>
<dbReference type="Pfam" id="PF15461">
    <property type="entry name" value="BCD"/>
    <property type="match status" value="1"/>
</dbReference>
<accession>A0YD14</accession>
<comment type="function">
    <text evidence="1">Catalyzes the cleavage of beta-carotene at its central double bond (15,15') to yield two molecules of all-trans-retinal.</text>
</comment>